<organism evidence="1 2">
    <name type="scientific">Cryptotermes secundus</name>
    <dbReference type="NCBI Taxonomy" id="105785"/>
    <lineage>
        <taxon>Eukaryota</taxon>
        <taxon>Metazoa</taxon>
        <taxon>Ecdysozoa</taxon>
        <taxon>Arthropoda</taxon>
        <taxon>Hexapoda</taxon>
        <taxon>Insecta</taxon>
        <taxon>Pterygota</taxon>
        <taxon>Neoptera</taxon>
        <taxon>Polyneoptera</taxon>
        <taxon>Dictyoptera</taxon>
        <taxon>Blattodea</taxon>
        <taxon>Blattoidea</taxon>
        <taxon>Termitoidae</taxon>
        <taxon>Kalotermitidae</taxon>
        <taxon>Cryptotermitinae</taxon>
        <taxon>Cryptotermes</taxon>
    </lineage>
</organism>
<name>A0A2J7QLI5_9NEOP</name>
<keyword evidence="2" id="KW-1185">Reference proteome</keyword>
<evidence type="ECO:0000313" key="2">
    <source>
        <dbReference type="Proteomes" id="UP000235965"/>
    </source>
</evidence>
<sequence length="55" mass="6313">MAESHWARLVSLYDGVFIEDGGREDLYCNVYFSQQMGGLMSFTFPKFCLLVSCHL</sequence>
<gene>
    <name evidence="1" type="ORF">B7P43_G04534</name>
</gene>
<accession>A0A2J7QLI5</accession>
<comment type="caution">
    <text evidence="1">The sequence shown here is derived from an EMBL/GenBank/DDBJ whole genome shotgun (WGS) entry which is preliminary data.</text>
</comment>
<reference evidence="1 2" key="1">
    <citation type="submission" date="2017-12" db="EMBL/GenBank/DDBJ databases">
        <title>Hemimetabolous genomes reveal molecular basis of termite eusociality.</title>
        <authorList>
            <person name="Harrison M.C."/>
            <person name="Jongepier E."/>
            <person name="Robertson H.M."/>
            <person name="Arning N."/>
            <person name="Bitard-Feildel T."/>
            <person name="Chao H."/>
            <person name="Childers C.P."/>
            <person name="Dinh H."/>
            <person name="Doddapaneni H."/>
            <person name="Dugan S."/>
            <person name="Gowin J."/>
            <person name="Greiner C."/>
            <person name="Han Y."/>
            <person name="Hu H."/>
            <person name="Hughes D.S.T."/>
            <person name="Huylmans A.-K."/>
            <person name="Kemena C."/>
            <person name="Kremer L.P.M."/>
            <person name="Lee S.L."/>
            <person name="Lopez-Ezquerra A."/>
            <person name="Mallet L."/>
            <person name="Monroy-Kuhn J.M."/>
            <person name="Moser A."/>
            <person name="Murali S.C."/>
            <person name="Muzny D.M."/>
            <person name="Otani S."/>
            <person name="Piulachs M.-D."/>
            <person name="Poelchau M."/>
            <person name="Qu J."/>
            <person name="Schaub F."/>
            <person name="Wada-Katsumata A."/>
            <person name="Worley K.C."/>
            <person name="Xie Q."/>
            <person name="Ylla G."/>
            <person name="Poulsen M."/>
            <person name="Gibbs R.A."/>
            <person name="Schal C."/>
            <person name="Richards S."/>
            <person name="Belles X."/>
            <person name="Korb J."/>
            <person name="Bornberg-Bauer E."/>
        </authorList>
    </citation>
    <scope>NUCLEOTIDE SEQUENCE [LARGE SCALE GENOMIC DNA]</scope>
    <source>
        <tissue evidence="1">Whole body</tissue>
    </source>
</reference>
<dbReference type="Proteomes" id="UP000235965">
    <property type="component" value="Unassembled WGS sequence"/>
</dbReference>
<proteinExistence type="predicted"/>
<evidence type="ECO:0000313" key="1">
    <source>
        <dbReference type="EMBL" id="PNF29437.1"/>
    </source>
</evidence>
<dbReference type="EMBL" id="NEVH01013243">
    <property type="protein sequence ID" value="PNF29437.1"/>
    <property type="molecule type" value="Genomic_DNA"/>
</dbReference>
<dbReference type="InParanoid" id="A0A2J7QLI5"/>
<protein>
    <submittedName>
        <fullName evidence="1">Uncharacterized protein</fullName>
    </submittedName>
</protein>
<dbReference type="AlphaFoldDB" id="A0A2J7QLI5"/>